<gene>
    <name evidence="2" type="ORF">EV420DRAFT_1643619</name>
</gene>
<dbReference type="AlphaFoldDB" id="A0AA39KAU9"/>
<feature type="compositionally biased region" description="Basic and acidic residues" evidence="1">
    <location>
        <begin position="163"/>
        <end position="177"/>
    </location>
</feature>
<name>A0AA39KAU9_ARMTA</name>
<accession>A0AA39KAU9</accession>
<feature type="compositionally biased region" description="Acidic residues" evidence="1">
    <location>
        <begin position="102"/>
        <end position="135"/>
    </location>
</feature>
<comment type="caution">
    <text evidence="2">The sequence shown here is derived from an EMBL/GenBank/DDBJ whole genome shotgun (WGS) entry which is preliminary data.</text>
</comment>
<feature type="compositionally biased region" description="Low complexity" evidence="1">
    <location>
        <begin position="17"/>
        <end position="32"/>
    </location>
</feature>
<evidence type="ECO:0000313" key="3">
    <source>
        <dbReference type="Proteomes" id="UP001175211"/>
    </source>
</evidence>
<proteinExistence type="predicted"/>
<feature type="region of interest" description="Disordered" evidence="1">
    <location>
        <begin position="1"/>
        <end position="218"/>
    </location>
</feature>
<organism evidence="2 3">
    <name type="scientific">Armillaria tabescens</name>
    <name type="common">Ringless honey mushroom</name>
    <name type="synonym">Agaricus tabescens</name>
    <dbReference type="NCBI Taxonomy" id="1929756"/>
    <lineage>
        <taxon>Eukaryota</taxon>
        <taxon>Fungi</taxon>
        <taxon>Dikarya</taxon>
        <taxon>Basidiomycota</taxon>
        <taxon>Agaricomycotina</taxon>
        <taxon>Agaricomycetes</taxon>
        <taxon>Agaricomycetidae</taxon>
        <taxon>Agaricales</taxon>
        <taxon>Marasmiineae</taxon>
        <taxon>Physalacriaceae</taxon>
        <taxon>Desarmillaria</taxon>
    </lineage>
</organism>
<feature type="compositionally biased region" description="Basic and acidic residues" evidence="1">
    <location>
        <begin position="136"/>
        <end position="150"/>
    </location>
</feature>
<sequence length="266" mass="30078">MNPHSSDEDDDAPEAVSLSQSKKLIQQQNSSIRKFENAQKEKKRAKNRERDRKLKEQAQGRKKGKGKEAVEEDEDEDEDEGNSGDEGDNDAIARMRRAMKDAEEESDEDMDDDVEMHVEEDEDEEADESDEEEEEFHGFDAPRKSNHLPDHLFASAAASVPSTEKKTKTKSLKEAEKTRKRKKSTSNKAKDRVLGSRIIRALPDPNKPPSGTPSMVPTAKIRKFLDRSLSLRKTDKRVGGWERRAANIGSMKINHGPAAHFVRQQS</sequence>
<reference evidence="2" key="1">
    <citation type="submission" date="2023-06" db="EMBL/GenBank/DDBJ databases">
        <authorList>
            <consortium name="Lawrence Berkeley National Laboratory"/>
            <person name="Ahrendt S."/>
            <person name="Sahu N."/>
            <person name="Indic B."/>
            <person name="Wong-Bajracharya J."/>
            <person name="Merenyi Z."/>
            <person name="Ke H.-M."/>
            <person name="Monk M."/>
            <person name="Kocsube S."/>
            <person name="Drula E."/>
            <person name="Lipzen A."/>
            <person name="Balint B."/>
            <person name="Henrissat B."/>
            <person name="Andreopoulos B."/>
            <person name="Martin F.M."/>
            <person name="Harder C.B."/>
            <person name="Rigling D."/>
            <person name="Ford K.L."/>
            <person name="Foster G.D."/>
            <person name="Pangilinan J."/>
            <person name="Papanicolaou A."/>
            <person name="Barry K."/>
            <person name="LaButti K."/>
            <person name="Viragh M."/>
            <person name="Koriabine M."/>
            <person name="Yan M."/>
            <person name="Riley R."/>
            <person name="Champramary S."/>
            <person name="Plett K.L."/>
            <person name="Tsai I.J."/>
            <person name="Slot J."/>
            <person name="Sipos G."/>
            <person name="Plett J."/>
            <person name="Nagy L.G."/>
            <person name="Grigoriev I.V."/>
        </authorList>
    </citation>
    <scope>NUCLEOTIDE SEQUENCE</scope>
    <source>
        <strain evidence="2">CCBAS 213</strain>
    </source>
</reference>
<keyword evidence="3" id="KW-1185">Reference proteome</keyword>
<dbReference type="EMBL" id="JAUEPS010000020">
    <property type="protein sequence ID" value="KAK0457762.1"/>
    <property type="molecule type" value="Genomic_DNA"/>
</dbReference>
<evidence type="ECO:0000313" key="2">
    <source>
        <dbReference type="EMBL" id="KAK0457762.1"/>
    </source>
</evidence>
<dbReference type="RefSeq" id="XP_060330061.1">
    <property type="nucleotide sequence ID" value="XM_060477539.1"/>
</dbReference>
<protein>
    <submittedName>
        <fullName evidence="2">Uncharacterized protein</fullName>
    </submittedName>
</protein>
<feature type="compositionally biased region" description="Acidic residues" evidence="1">
    <location>
        <begin position="70"/>
        <end position="89"/>
    </location>
</feature>
<evidence type="ECO:0000256" key="1">
    <source>
        <dbReference type="SAM" id="MobiDB-lite"/>
    </source>
</evidence>
<feature type="compositionally biased region" description="Basic and acidic residues" evidence="1">
    <location>
        <begin position="48"/>
        <end position="59"/>
    </location>
</feature>
<dbReference type="GeneID" id="85361087"/>
<dbReference type="Proteomes" id="UP001175211">
    <property type="component" value="Unassembled WGS sequence"/>
</dbReference>